<proteinExistence type="predicted"/>
<comment type="caution">
    <text evidence="1">The sequence shown here is derived from an EMBL/GenBank/DDBJ whole genome shotgun (WGS) entry which is preliminary data.</text>
</comment>
<evidence type="ECO:0000313" key="1">
    <source>
        <dbReference type="EMBL" id="EHO46157.1"/>
    </source>
</evidence>
<sequence length="96" mass="10851">MRNDISPGITSVKPKLAIIDAKIVPINNVNKPIKVIFKFSSIKSLPHNYQSTKLQTICGILRTNKPFVGTNWLRFLYVFIVTHLACKCLNYGEVMS</sequence>
<dbReference type="HOGENOM" id="CLU_2356200_0_0_9"/>
<dbReference type="Proteomes" id="UP000005025">
    <property type="component" value="Unassembled WGS sequence"/>
</dbReference>
<protein>
    <submittedName>
        <fullName evidence="1">Uncharacterized protein</fullName>
    </submittedName>
</protein>
<gene>
    <name evidence="1" type="ORF">HMPREF9104_03237</name>
</gene>
<evidence type="ECO:0000313" key="2">
    <source>
        <dbReference type="Proteomes" id="UP000005025"/>
    </source>
</evidence>
<dbReference type="AlphaFoldDB" id="H1LKT3"/>
<dbReference type="EMBL" id="AGRJ01000277">
    <property type="protein sequence ID" value="EHO46157.1"/>
    <property type="molecule type" value="Genomic_DNA"/>
</dbReference>
<organism evidence="1 2">
    <name type="scientific">Lentilactobacillus kisonensis F0435</name>
    <dbReference type="NCBI Taxonomy" id="797516"/>
    <lineage>
        <taxon>Bacteria</taxon>
        <taxon>Bacillati</taxon>
        <taxon>Bacillota</taxon>
        <taxon>Bacilli</taxon>
        <taxon>Lactobacillales</taxon>
        <taxon>Lactobacillaceae</taxon>
        <taxon>Lentilactobacillus</taxon>
    </lineage>
</organism>
<reference evidence="1 2" key="1">
    <citation type="submission" date="2011-09" db="EMBL/GenBank/DDBJ databases">
        <authorList>
            <person name="Weinstock G."/>
            <person name="Sodergren E."/>
            <person name="Clifton S."/>
            <person name="Fulton L."/>
            <person name="Fulton B."/>
            <person name="Courtney L."/>
            <person name="Fronick C."/>
            <person name="Harrison M."/>
            <person name="Strong C."/>
            <person name="Farmer C."/>
            <person name="Delahaunty K."/>
            <person name="Markovic C."/>
            <person name="Hall O."/>
            <person name="Minx P."/>
            <person name="Tomlinson C."/>
            <person name="Mitreva M."/>
            <person name="Hou S."/>
            <person name="Chen J."/>
            <person name="Wollam A."/>
            <person name="Pepin K.H."/>
            <person name="Johnson M."/>
            <person name="Bhonagiri V."/>
            <person name="Zhang X."/>
            <person name="Suruliraj S."/>
            <person name="Warren W."/>
            <person name="Chinwalla A."/>
            <person name="Mardis E.R."/>
            <person name="Wilson R.K."/>
        </authorList>
    </citation>
    <scope>NUCLEOTIDE SEQUENCE [LARGE SCALE GENOMIC DNA]</scope>
    <source>
        <strain evidence="1 2">F0435</strain>
    </source>
</reference>
<accession>H1LKT3</accession>
<name>H1LKT3_9LACO</name>